<reference evidence="8 9" key="1">
    <citation type="journal article" date="2019" name="Sci. Rep.">
        <title>Orb-weaving spider Araneus ventricosus genome elucidates the spidroin gene catalogue.</title>
        <authorList>
            <person name="Kono N."/>
            <person name="Nakamura H."/>
            <person name="Ohtoshi R."/>
            <person name="Moran D.A.P."/>
            <person name="Shinohara A."/>
            <person name="Yoshida Y."/>
            <person name="Fujiwara M."/>
            <person name="Mori M."/>
            <person name="Tomita M."/>
            <person name="Arakawa K."/>
        </authorList>
    </citation>
    <scope>NUCLEOTIDE SEQUENCE [LARGE SCALE GENOMIC DNA]</scope>
</reference>
<evidence type="ECO:0000256" key="5">
    <source>
        <dbReference type="PROSITE-ProRule" id="PRU00500"/>
    </source>
</evidence>
<dbReference type="Proteomes" id="UP000499080">
    <property type="component" value="Unassembled WGS sequence"/>
</dbReference>
<dbReference type="InterPro" id="IPR051950">
    <property type="entry name" value="Dev_reg/Prot_inhib"/>
</dbReference>
<gene>
    <name evidence="8" type="ORF">AVEN_79294_1</name>
</gene>
<accession>A0A4Y2PXX6</accession>
<protein>
    <recommendedName>
        <fullName evidence="7">Thyroglobulin type-1 domain-containing protein</fullName>
    </recommendedName>
</protein>
<evidence type="ECO:0000259" key="7">
    <source>
        <dbReference type="PROSITE" id="PS51162"/>
    </source>
</evidence>
<evidence type="ECO:0000256" key="3">
    <source>
        <dbReference type="ARBA" id="ARBA00022737"/>
    </source>
</evidence>
<dbReference type="InterPro" id="IPR000716">
    <property type="entry name" value="Thyroglobulin_1"/>
</dbReference>
<feature type="signal peptide" evidence="6">
    <location>
        <begin position="1"/>
        <end position="21"/>
    </location>
</feature>
<dbReference type="InterPro" id="IPR036857">
    <property type="entry name" value="Thyroglobulin_1_sf"/>
</dbReference>
<dbReference type="GO" id="GO:0005615">
    <property type="term" value="C:extracellular space"/>
    <property type="evidence" value="ECO:0007669"/>
    <property type="project" value="TreeGrafter"/>
</dbReference>
<organism evidence="8 9">
    <name type="scientific">Araneus ventricosus</name>
    <name type="common">Orbweaver spider</name>
    <name type="synonym">Epeira ventricosa</name>
    <dbReference type="NCBI Taxonomy" id="182803"/>
    <lineage>
        <taxon>Eukaryota</taxon>
        <taxon>Metazoa</taxon>
        <taxon>Ecdysozoa</taxon>
        <taxon>Arthropoda</taxon>
        <taxon>Chelicerata</taxon>
        <taxon>Arachnida</taxon>
        <taxon>Araneae</taxon>
        <taxon>Araneomorphae</taxon>
        <taxon>Entelegynae</taxon>
        <taxon>Araneoidea</taxon>
        <taxon>Araneidae</taxon>
        <taxon>Araneus</taxon>
    </lineage>
</organism>
<feature type="domain" description="Thyroglobulin type-1" evidence="7">
    <location>
        <begin position="22"/>
        <end position="80"/>
    </location>
</feature>
<dbReference type="AlphaFoldDB" id="A0A4Y2PXX6"/>
<dbReference type="OrthoDB" id="6426963at2759"/>
<keyword evidence="4 5" id="KW-1015">Disulfide bond</keyword>
<dbReference type="SUPFAM" id="SSF57610">
    <property type="entry name" value="Thyroglobulin type-1 domain"/>
    <property type="match status" value="1"/>
</dbReference>
<evidence type="ECO:0000256" key="6">
    <source>
        <dbReference type="SAM" id="SignalP"/>
    </source>
</evidence>
<comment type="subcellular location">
    <subcellularLocation>
        <location evidence="1">Secreted</location>
    </subcellularLocation>
</comment>
<dbReference type="PROSITE" id="PS51162">
    <property type="entry name" value="THYROGLOBULIN_1_2"/>
    <property type="match status" value="1"/>
</dbReference>
<evidence type="ECO:0000313" key="8">
    <source>
        <dbReference type="EMBL" id="GBN56034.1"/>
    </source>
</evidence>
<feature type="chain" id="PRO_5021420455" description="Thyroglobulin type-1 domain-containing protein" evidence="6">
    <location>
        <begin position="22"/>
        <end position="80"/>
    </location>
</feature>
<dbReference type="PANTHER" id="PTHR12352:SF3">
    <property type="entry name" value="NIDOGEN-2"/>
    <property type="match status" value="1"/>
</dbReference>
<dbReference type="Pfam" id="PF00086">
    <property type="entry name" value="Thyroglobulin_1"/>
    <property type="match status" value="1"/>
</dbReference>
<comment type="caution">
    <text evidence="8">The sequence shown here is derived from an EMBL/GenBank/DDBJ whole genome shotgun (WGS) entry which is preliminary data.</text>
</comment>
<evidence type="ECO:0000256" key="1">
    <source>
        <dbReference type="ARBA" id="ARBA00004613"/>
    </source>
</evidence>
<feature type="disulfide bond" evidence="5">
    <location>
        <begin position="56"/>
        <end position="63"/>
    </location>
</feature>
<keyword evidence="3" id="KW-0677">Repeat</keyword>
<dbReference type="EMBL" id="BGPR01012432">
    <property type="protein sequence ID" value="GBN56034.1"/>
    <property type="molecule type" value="Genomic_DNA"/>
</dbReference>
<dbReference type="CDD" id="cd00191">
    <property type="entry name" value="TY"/>
    <property type="match status" value="1"/>
</dbReference>
<evidence type="ECO:0000256" key="2">
    <source>
        <dbReference type="ARBA" id="ARBA00022525"/>
    </source>
</evidence>
<dbReference type="Gene3D" id="4.10.800.10">
    <property type="entry name" value="Thyroglobulin type-1"/>
    <property type="match status" value="1"/>
</dbReference>
<keyword evidence="9" id="KW-1185">Reference proteome</keyword>
<comment type="caution">
    <text evidence="5">Lacks conserved residue(s) required for the propagation of feature annotation.</text>
</comment>
<evidence type="ECO:0000313" key="9">
    <source>
        <dbReference type="Proteomes" id="UP000499080"/>
    </source>
</evidence>
<proteinExistence type="predicted"/>
<keyword evidence="6" id="KW-0732">Signal</keyword>
<dbReference type="PROSITE" id="PS00484">
    <property type="entry name" value="THYROGLOBULIN_1_1"/>
    <property type="match status" value="1"/>
</dbReference>
<keyword evidence="2" id="KW-0964">Secreted</keyword>
<dbReference type="PANTHER" id="PTHR12352">
    <property type="entry name" value="SECRETED MODULAR CALCIUM-BINDING PROTEIN"/>
    <property type="match status" value="1"/>
</dbReference>
<sequence>MLRGTVFLLVVLVISFAFASAKTACEEQREEALSNAMIGSFTPECEADGTFSKKQCWSSVGRCFCVDPISGKKTTDLDCE</sequence>
<evidence type="ECO:0000256" key="4">
    <source>
        <dbReference type="ARBA" id="ARBA00023157"/>
    </source>
</evidence>
<name>A0A4Y2PXX6_ARAVE</name>